<proteinExistence type="predicted"/>
<dbReference type="InterPro" id="IPR021692">
    <property type="entry name" value="Tle3_C"/>
</dbReference>
<feature type="domain" description="T6SS Tle3 phospholipase effector alpha/beta" evidence="3">
    <location>
        <begin position="40"/>
        <end position="416"/>
    </location>
</feature>
<dbReference type="Proteomes" id="UP000318422">
    <property type="component" value="Unassembled WGS sequence"/>
</dbReference>
<reference evidence="4 5" key="1">
    <citation type="submission" date="2019-06" db="EMBL/GenBank/DDBJ databases">
        <title>Whole genome shotgun sequence of Zoogloea ramigera NBRC 15342.</title>
        <authorList>
            <person name="Hosoyama A."/>
            <person name="Uohara A."/>
            <person name="Ohji S."/>
            <person name="Ichikawa N."/>
        </authorList>
    </citation>
    <scope>NUCLEOTIDE SEQUENCE [LARGE SCALE GENOMIC DNA]</scope>
    <source>
        <strain evidence="4 5">NBRC 15342</strain>
    </source>
</reference>
<dbReference type="EMBL" id="BJNV01000109">
    <property type="protein sequence ID" value="GEC97668.1"/>
    <property type="molecule type" value="Genomic_DNA"/>
</dbReference>
<dbReference type="Pfam" id="PF11678">
    <property type="entry name" value="Tle3_C"/>
    <property type="match status" value="1"/>
</dbReference>
<dbReference type="Pfam" id="PF24322">
    <property type="entry name" value="Tle3"/>
    <property type="match status" value="1"/>
</dbReference>
<protein>
    <recommendedName>
        <fullName evidence="6">DUF3274 domain-containing protein</fullName>
    </recommendedName>
</protein>
<gene>
    <name evidence="4" type="ORF">ZRA01_37410</name>
</gene>
<feature type="region of interest" description="Disordered" evidence="1">
    <location>
        <begin position="269"/>
        <end position="305"/>
    </location>
</feature>
<evidence type="ECO:0000313" key="5">
    <source>
        <dbReference type="Proteomes" id="UP000318422"/>
    </source>
</evidence>
<feature type="compositionally biased region" description="Basic and acidic residues" evidence="1">
    <location>
        <begin position="269"/>
        <end position="282"/>
    </location>
</feature>
<evidence type="ECO:0000259" key="3">
    <source>
        <dbReference type="Pfam" id="PF24322"/>
    </source>
</evidence>
<feature type="domain" description="Antibacterial effector protein Tle3 C-terminal" evidence="2">
    <location>
        <begin position="628"/>
        <end position="790"/>
    </location>
</feature>
<dbReference type="RefSeq" id="WP_170183034.1">
    <property type="nucleotide sequence ID" value="NZ_BJNV01000109.1"/>
</dbReference>
<name>A0A4Y4CXJ7_ZOORA</name>
<sequence>MSGPDKADYPKDPYLICKDSTVLSCGRMPKVVDVKCEHVGACIVVHGVNDVGTAYPAVEDGLMAGLAERMKWLPGTPPYTSAPYRLPGDDDARRLEDDPDAVFYKRNISPDTCSPVIPFYWGYRGTPKGGAPLRNGQHTDDYGNRLDKDLSKGGGPFANATNNLPDMWNRGVSALGGAADAVAKDPYRPVLAGPGRMYFVLAAQRLAALVSMIRDYDKNETVNIIAHSQGCLVSLLAQAFLMDQGRKPADTLILTHPPYALEPVHFEKYGREDGDGRDEDKPPAASPAPAPAPMSGAPGQDDKQARIPDKVISKRGGEDHVMKGLYEALEGRQSMKARLDTLINIVQGVYAREKSSRKPGWSSDELTRMGSAGVHSLAWQPSADRDNRGKVYLYFCPEDMTVGLRNVQGIGWQGVPNRIGGRPSALVNTLGRGRAADKLRLSDWENARKPLAELGPGFFQRVFTAKIRSVDKVDQVFRVGLPPQDFPLRAEGESDRAHVDGGYIGNHLKLAELPGANGNQLPGRQRLPRSAILGEDGVRFINGEPLKTPHIADLFAGALETSDKSKAGKFERVDPIDAAIALTSDYGVNPVKPQVIDDPRPDRGPAAVASGSSPTSRALVPRELADVEARLNERKPEGDRIKLTMAATTGDGRLIIHRNETPNEARLRHQQAASPRSFHSAIWASVANHAKVTAYDIAVGQGLAVSNPSFYSYLCAVADWRLKKPRKGEPIRPGILTWSSFYSTYKCYFDAETGSRAAIIQGSSDYYSNGILPECVKSIAERPEAVIAETIDGLSPPGKAVT</sequence>
<comment type="caution">
    <text evidence="4">The sequence shown here is derived from an EMBL/GenBank/DDBJ whole genome shotgun (WGS) entry which is preliminary data.</text>
</comment>
<dbReference type="Gene3D" id="3.40.50.1820">
    <property type="entry name" value="alpha/beta hydrolase"/>
    <property type="match status" value="1"/>
</dbReference>
<keyword evidence="5" id="KW-1185">Reference proteome</keyword>
<dbReference type="InterPro" id="IPR056221">
    <property type="entry name" value="Tle3_ab_dom"/>
</dbReference>
<dbReference type="AlphaFoldDB" id="A0A4Y4CXJ7"/>
<feature type="region of interest" description="Disordered" evidence="1">
    <location>
        <begin position="594"/>
        <end position="618"/>
    </location>
</feature>
<dbReference type="InterPro" id="IPR029058">
    <property type="entry name" value="AB_hydrolase_fold"/>
</dbReference>
<dbReference type="SUPFAM" id="SSF53474">
    <property type="entry name" value="alpha/beta-Hydrolases"/>
    <property type="match status" value="1"/>
</dbReference>
<evidence type="ECO:0008006" key="6">
    <source>
        <dbReference type="Google" id="ProtNLM"/>
    </source>
</evidence>
<evidence type="ECO:0000313" key="4">
    <source>
        <dbReference type="EMBL" id="GEC97668.1"/>
    </source>
</evidence>
<evidence type="ECO:0000259" key="2">
    <source>
        <dbReference type="Pfam" id="PF11678"/>
    </source>
</evidence>
<evidence type="ECO:0000256" key="1">
    <source>
        <dbReference type="SAM" id="MobiDB-lite"/>
    </source>
</evidence>
<organism evidence="4 5">
    <name type="scientific">Zoogloea ramigera</name>
    <dbReference type="NCBI Taxonomy" id="350"/>
    <lineage>
        <taxon>Bacteria</taxon>
        <taxon>Pseudomonadati</taxon>
        <taxon>Pseudomonadota</taxon>
        <taxon>Betaproteobacteria</taxon>
        <taxon>Rhodocyclales</taxon>
        <taxon>Zoogloeaceae</taxon>
        <taxon>Zoogloea</taxon>
    </lineage>
</organism>
<accession>A0A4Y4CXJ7</accession>